<dbReference type="InterPro" id="IPR038607">
    <property type="entry name" value="PhoD-like_sf"/>
</dbReference>
<dbReference type="SUPFAM" id="SSF56300">
    <property type="entry name" value="Metallo-dependent phosphatases"/>
    <property type="match status" value="1"/>
</dbReference>
<dbReference type="AlphaFoldDB" id="A0A432Z4K1"/>
<name>A0A432Z4K1_9GAMM</name>
<accession>A0A432Z4K1</accession>
<protein>
    <submittedName>
        <fullName evidence="2">Phosphodiesterase</fullName>
    </submittedName>
</protein>
<organism evidence="2 3">
    <name type="scientific">Idiomarina seosinensis</name>
    <dbReference type="NCBI Taxonomy" id="281739"/>
    <lineage>
        <taxon>Bacteria</taxon>
        <taxon>Pseudomonadati</taxon>
        <taxon>Pseudomonadota</taxon>
        <taxon>Gammaproteobacteria</taxon>
        <taxon>Alteromonadales</taxon>
        <taxon>Idiomarinaceae</taxon>
        <taxon>Idiomarina</taxon>
    </lineage>
</organism>
<evidence type="ECO:0000313" key="3">
    <source>
        <dbReference type="Proteomes" id="UP000287908"/>
    </source>
</evidence>
<proteinExistence type="predicted"/>
<keyword evidence="1" id="KW-0732">Signal</keyword>
<sequence>MISRVVSAFIIGLLLSVSSGPANAQQSTRVAFGCCFNHSERQPVFDGLHRSDPEVFVFLGNVLDVDADDMDDMLEAYEVFNRFRGPKVLRRQSAVMSVWNLTDYRIDGHTGANNPAKHAVKNHFLTYWREPISSPRMFQEHGLAKSIIIGNEPQRVQVIVLDGRWNRDALTQVGWFERVARSMDEQLGPYLRNPAGRLLGEAQWQWLAEQLQKPAEVRVLMSATPFYAPANGYDSWAMYSQEQQRLEQLLQELQPEGLVLAVGDRGFGEFSKVEGVVDYPLWQVTAGWMSAENQDAYNSDVRNGAAYPKSRYGQIEVLWRDTPELKLSLRDVDGRPLTTKTLLLPKVSPN</sequence>
<evidence type="ECO:0000256" key="1">
    <source>
        <dbReference type="SAM" id="SignalP"/>
    </source>
</evidence>
<gene>
    <name evidence="2" type="ORF">CWI81_12380</name>
</gene>
<feature type="chain" id="PRO_5019058343" evidence="1">
    <location>
        <begin position="25"/>
        <end position="350"/>
    </location>
</feature>
<dbReference type="PANTHER" id="PTHR33987">
    <property type="entry name" value="CALCINEURIN-LIKE METALLO-PHOSPHOESTERASE SUPERFAMILY PROTEIN"/>
    <property type="match status" value="1"/>
</dbReference>
<keyword evidence="3" id="KW-1185">Reference proteome</keyword>
<dbReference type="InterPro" id="IPR029052">
    <property type="entry name" value="Metallo-depent_PP-like"/>
</dbReference>
<reference evidence="2 3" key="1">
    <citation type="journal article" date="2011" name="Front. Microbiol.">
        <title>Genomic signatures of strain selection and enhancement in Bacillus atrophaeus var. globigii, a historical biowarfare simulant.</title>
        <authorList>
            <person name="Gibbons H.S."/>
            <person name="Broomall S.M."/>
            <person name="McNew L.A."/>
            <person name="Daligault H."/>
            <person name="Chapman C."/>
            <person name="Bruce D."/>
            <person name="Karavis M."/>
            <person name="Krepps M."/>
            <person name="McGregor P.A."/>
            <person name="Hong C."/>
            <person name="Park K.H."/>
            <person name="Akmal A."/>
            <person name="Feldman A."/>
            <person name="Lin J.S."/>
            <person name="Chang W.E."/>
            <person name="Higgs B.W."/>
            <person name="Demirev P."/>
            <person name="Lindquist J."/>
            <person name="Liem A."/>
            <person name="Fochler E."/>
            <person name="Read T.D."/>
            <person name="Tapia R."/>
            <person name="Johnson S."/>
            <person name="Bishop-Lilly K.A."/>
            <person name="Detter C."/>
            <person name="Han C."/>
            <person name="Sozhamannan S."/>
            <person name="Rosenzweig C.N."/>
            <person name="Skowronski E.W."/>
        </authorList>
    </citation>
    <scope>NUCLEOTIDE SEQUENCE [LARGE SCALE GENOMIC DNA]</scope>
    <source>
        <strain evidence="2 3">CL-SP19</strain>
    </source>
</reference>
<dbReference type="Proteomes" id="UP000287908">
    <property type="component" value="Unassembled WGS sequence"/>
</dbReference>
<dbReference type="EMBL" id="PIQF01000005">
    <property type="protein sequence ID" value="RUO72773.1"/>
    <property type="molecule type" value="Genomic_DNA"/>
</dbReference>
<dbReference type="Gene3D" id="3.60.21.70">
    <property type="entry name" value="PhoD-like phosphatase"/>
    <property type="match status" value="1"/>
</dbReference>
<feature type="signal peptide" evidence="1">
    <location>
        <begin position="1"/>
        <end position="24"/>
    </location>
</feature>
<dbReference type="RefSeq" id="WP_126785621.1">
    <property type="nucleotide sequence ID" value="NZ_PIQF01000005.1"/>
</dbReference>
<dbReference type="PANTHER" id="PTHR33987:SF2">
    <property type="entry name" value="ALKALINE PHOSPHATASE D"/>
    <property type="match status" value="1"/>
</dbReference>
<comment type="caution">
    <text evidence="2">The sequence shown here is derived from an EMBL/GenBank/DDBJ whole genome shotgun (WGS) entry which is preliminary data.</text>
</comment>
<dbReference type="OrthoDB" id="327733at2"/>
<evidence type="ECO:0000313" key="2">
    <source>
        <dbReference type="EMBL" id="RUO72773.1"/>
    </source>
</evidence>